<name>A0ABS8S131_DATST</name>
<keyword evidence="3" id="KW-1185">Reference proteome</keyword>
<reference evidence="2 3" key="1">
    <citation type="journal article" date="2021" name="BMC Genomics">
        <title>Datura genome reveals duplications of psychoactive alkaloid biosynthetic genes and high mutation rate following tissue culture.</title>
        <authorList>
            <person name="Rajewski A."/>
            <person name="Carter-House D."/>
            <person name="Stajich J."/>
            <person name="Litt A."/>
        </authorList>
    </citation>
    <scope>NUCLEOTIDE SEQUENCE [LARGE SCALE GENOMIC DNA]</scope>
    <source>
        <strain evidence="2">AR-01</strain>
    </source>
</reference>
<dbReference type="Proteomes" id="UP000823775">
    <property type="component" value="Unassembled WGS sequence"/>
</dbReference>
<feature type="region of interest" description="Disordered" evidence="1">
    <location>
        <begin position="35"/>
        <end position="73"/>
    </location>
</feature>
<evidence type="ECO:0000256" key="1">
    <source>
        <dbReference type="SAM" id="MobiDB-lite"/>
    </source>
</evidence>
<comment type="caution">
    <text evidence="2">The sequence shown here is derived from an EMBL/GenBank/DDBJ whole genome shotgun (WGS) entry which is preliminary data.</text>
</comment>
<dbReference type="InterPro" id="IPR006460">
    <property type="entry name" value="MIZ1-like_pln"/>
</dbReference>
<evidence type="ECO:0000313" key="2">
    <source>
        <dbReference type="EMBL" id="MCD7452542.1"/>
    </source>
</evidence>
<feature type="compositionally biased region" description="Polar residues" evidence="1">
    <location>
        <begin position="45"/>
        <end position="73"/>
    </location>
</feature>
<sequence length="112" mass="12417">MSPSLSQEGTSISGKKLRMKTVMMQLHLTDFHSSSAQRRRVFSGHSLSGRTANASRKAQKPSRSTVSKLRSALTSTRGLGKAVNCQEEPIWRTYCNGRKCGYARKENVGLEE</sequence>
<proteinExistence type="predicted"/>
<organism evidence="2 3">
    <name type="scientific">Datura stramonium</name>
    <name type="common">Jimsonweed</name>
    <name type="synonym">Common thornapple</name>
    <dbReference type="NCBI Taxonomy" id="4076"/>
    <lineage>
        <taxon>Eukaryota</taxon>
        <taxon>Viridiplantae</taxon>
        <taxon>Streptophyta</taxon>
        <taxon>Embryophyta</taxon>
        <taxon>Tracheophyta</taxon>
        <taxon>Spermatophyta</taxon>
        <taxon>Magnoliopsida</taxon>
        <taxon>eudicotyledons</taxon>
        <taxon>Gunneridae</taxon>
        <taxon>Pentapetalae</taxon>
        <taxon>asterids</taxon>
        <taxon>lamiids</taxon>
        <taxon>Solanales</taxon>
        <taxon>Solanaceae</taxon>
        <taxon>Solanoideae</taxon>
        <taxon>Datureae</taxon>
        <taxon>Datura</taxon>
    </lineage>
</organism>
<gene>
    <name evidence="2" type="ORF">HAX54_017371</name>
</gene>
<dbReference type="EMBL" id="JACEIK010000215">
    <property type="protein sequence ID" value="MCD7452542.1"/>
    <property type="molecule type" value="Genomic_DNA"/>
</dbReference>
<protein>
    <submittedName>
        <fullName evidence="2">Uncharacterized protein</fullName>
    </submittedName>
</protein>
<accession>A0ABS8S131</accession>
<evidence type="ECO:0000313" key="3">
    <source>
        <dbReference type="Proteomes" id="UP000823775"/>
    </source>
</evidence>
<dbReference type="Pfam" id="PF04759">
    <property type="entry name" value="DUF617"/>
    <property type="match status" value="1"/>
</dbReference>